<reference evidence="2 3" key="1">
    <citation type="submission" date="2020-05" db="EMBL/GenBank/DDBJ databases">
        <title>Identification and distribution of gene clusters putatively required for synthesis of sphingolipid metabolism inhibitors in phylogenetically diverse species of the filamentous fungus Fusarium.</title>
        <authorList>
            <person name="Kim H.-S."/>
            <person name="Busman M."/>
            <person name="Brown D.W."/>
            <person name="Divon H."/>
            <person name="Uhlig S."/>
            <person name="Proctor R.H."/>
        </authorList>
    </citation>
    <scope>NUCLEOTIDE SEQUENCE [LARGE SCALE GENOMIC DNA]</scope>
    <source>
        <strain evidence="2 3">NRRL 13617</strain>
    </source>
</reference>
<keyword evidence="3" id="KW-1185">Reference proteome</keyword>
<gene>
    <name evidence="2" type="ORF">FPHYL_10563</name>
</gene>
<sequence>MADPLSVAGLALAVVSLGLQVTGGITDYFDSLKSRDQDIASIIQQNDTLKKTLQIIESSISRFQNDHKTTTETLRQFLDSSNEELRALESMVATLITDDPGTTGRRNKARNKGKKLLYPFHRPKLEQMATKLHHINATLQLGLQRLGLSVSHLGSEKLTALHATSQTISGDLLVVQSEVSAMSTPIQGIRSAICQFGTRFDDLENLLKQVLVQGSTMNGTPQVITPGLVTGRLLRKPAVLREICDAAVTPKRHRSKERLSVPHESAVMAKAAVSGILEAALHVYVVTADTFNVGMLPWAP</sequence>
<feature type="signal peptide" evidence="1">
    <location>
        <begin position="1"/>
        <end position="24"/>
    </location>
</feature>
<keyword evidence="1" id="KW-0732">Signal</keyword>
<dbReference type="Proteomes" id="UP000582016">
    <property type="component" value="Unassembled WGS sequence"/>
</dbReference>
<accession>A0A8H5J0A6</accession>
<comment type="caution">
    <text evidence="2">The sequence shown here is derived from an EMBL/GenBank/DDBJ whole genome shotgun (WGS) entry which is preliminary data.</text>
</comment>
<evidence type="ECO:0000313" key="2">
    <source>
        <dbReference type="EMBL" id="KAF5546122.1"/>
    </source>
</evidence>
<dbReference type="AlphaFoldDB" id="A0A8H5J0A6"/>
<evidence type="ECO:0000256" key="1">
    <source>
        <dbReference type="SAM" id="SignalP"/>
    </source>
</evidence>
<dbReference type="OrthoDB" id="1577640at2759"/>
<proteinExistence type="predicted"/>
<name>A0A8H5J0A6_9HYPO</name>
<evidence type="ECO:0000313" key="3">
    <source>
        <dbReference type="Proteomes" id="UP000582016"/>
    </source>
</evidence>
<protein>
    <submittedName>
        <fullName evidence="2">Ankyrin repeat-containing protein</fullName>
    </submittedName>
</protein>
<organism evidence="2 3">
    <name type="scientific">Fusarium phyllophilum</name>
    <dbReference type="NCBI Taxonomy" id="47803"/>
    <lineage>
        <taxon>Eukaryota</taxon>
        <taxon>Fungi</taxon>
        <taxon>Dikarya</taxon>
        <taxon>Ascomycota</taxon>
        <taxon>Pezizomycotina</taxon>
        <taxon>Sordariomycetes</taxon>
        <taxon>Hypocreomycetidae</taxon>
        <taxon>Hypocreales</taxon>
        <taxon>Nectriaceae</taxon>
        <taxon>Fusarium</taxon>
        <taxon>Fusarium fujikuroi species complex</taxon>
    </lineage>
</organism>
<feature type="chain" id="PRO_5033990577" evidence="1">
    <location>
        <begin position="25"/>
        <end position="300"/>
    </location>
</feature>
<dbReference type="EMBL" id="JAAOAQ010000464">
    <property type="protein sequence ID" value="KAF5546122.1"/>
    <property type="molecule type" value="Genomic_DNA"/>
</dbReference>